<accession>A0A6A6H1G2</accession>
<name>A0A6A6H1G2_VIRVR</name>
<dbReference type="Proteomes" id="UP000800092">
    <property type="component" value="Unassembled WGS sequence"/>
</dbReference>
<reference evidence="8" key="1">
    <citation type="journal article" date="2020" name="Stud. Mycol.">
        <title>101 Dothideomycetes genomes: a test case for predicting lifestyles and emergence of pathogens.</title>
        <authorList>
            <person name="Haridas S."/>
            <person name="Albert R."/>
            <person name="Binder M."/>
            <person name="Bloem J."/>
            <person name="Labutti K."/>
            <person name="Salamov A."/>
            <person name="Andreopoulos B."/>
            <person name="Baker S."/>
            <person name="Barry K."/>
            <person name="Bills G."/>
            <person name="Bluhm B."/>
            <person name="Cannon C."/>
            <person name="Castanera R."/>
            <person name="Culley D."/>
            <person name="Daum C."/>
            <person name="Ezra D."/>
            <person name="Gonzalez J."/>
            <person name="Henrissat B."/>
            <person name="Kuo A."/>
            <person name="Liang C."/>
            <person name="Lipzen A."/>
            <person name="Lutzoni F."/>
            <person name="Magnuson J."/>
            <person name="Mondo S."/>
            <person name="Nolan M."/>
            <person name="Ohm R."/>
            <person name="Pangilinan J."/>
            <person name="Park H.-J."/>
            <person name="Ramirez L."/>
            <person name="Alfaro M."/>
            <person name="Sun H."/>
            <person name="Tritt A."/>
            <person name="Yoshinaga Y."/>
            <person name="Zwiers L.-H."/>
            <person name="Turgeon B."/>
            <person name="Goodwin S."/>
            <person name="Spatafora J."/>
            <person name="Crous P."/>
            <person name="Grigoriev I."/>
        </authorList>
    </citation>
    <scope>NUCLEOTIDE SEQUENCE</scope>
    <source>
        <strain evidence="8">Tuck. ex Michener</strain>
    </source>
</reference>
<feature type="region of interest" description="Disordered" evidence="6">
    <location>
        <begin position="1"/>
        <end position="25"/>
    </location>
</feature>
<dbReference type="GO" id="GO:0005634">
    <property type="term" value="C:nucleus"/>
    <property type="evidence" value="ECO:0007669"/>
    <property type="project" value="UniProtKB-SubCell"/>
</dbReference>
<evidence type="ECO:0000256" key="2">
    <source>
        <dbReference type="ARBA" id="ARBA00023015"/>
    </source>
</evidence>
<dbReference type="InterPro" id="IPR036864">
    <property type="entry name" value="Zn2-C6_fun-type_DNA-bd_sf"/>
</dbReference>
<evidence type="ECO:0000256" key="3">
    <source>
        <dbReference type="ARBA" id="ARBA00023125"/>
    </source>
</evidence>
<keyword evidence="4" id="KW-0804">Transcription</keyword>
<dbReference type="OrthoDB" id="3784486at2759"/>
<keyword evidence="5" id="KW-0539">Nucleus</keyword>
<keyword evidence="9" id="KW-1185">Reference proteome</keyword>
<evidence type="ECO:0000256" key="4">
    <source>
        <dbReference type="ARBA" id="ARBA00023163"/>
    </source>
</evidence>
<dbReference type="PANTHER" id="PTHR46910:SF37">
    <property type="entry name" value="ZN(II)2CYS6 TRANSCRIPTION FACTOR (EUROFUNG)"/>
    <property type="match status" value="1"/>
</dbReference>
<dbReference type="EMBL" id="ML991827">
    <property type="protein sequence ID" value="KAF2231413.1"/>
    <property type="molecule type" value="Genomic_DNA"/>
</dbReference>
<protein>
    <recommendedName>
        <fullName evidence="7">Zn(2)-C6 fungal-type domain-containing protein</fullName>
    </recommendedName>
</protein>
<dbReference type="PROSITE" id="PS50048">
    <property type="entry name" value="ZN2_CY6_FUNGAL_2"/>
    <property type="match status" value="1"/>
</dbReference>
<evidence type="ECO:0000313" key="9">
    <source>
        <dbReference type="Proteomes" id="UP000800092"/>
    </source>
</evidence>
<organism evidence="8 9">
    <name type="scientific">Viridothelium virens</name>
    <name type="common">Speckled blister lichen</name>
    <name type="synonym">Trypethelium virens</name>
    <dbReference type="NCBI Taxonomy" id="1048519"/>
    <lineage>
        <taxon>Eukaryota</taxon>
        <taxon>Fungi</taxon>
        <taxon>Dikarya</taxon>
        <taxon>Ascomycota</taxon>
        <taxon>Pezizomycotina</taxon>
        <taxon>Dothideomycetes</taxon>
        <taxon>Dothideomycetes incertae sedis</taxon>
        <taxon>Trypetheliales</taxon>
        <taxon>Trypetheliaceae</taxon>
        <taxon>Viridothelium</taxon>
    </lineage>
</organism>
<keyword evidence="3" id="KW-0238">DNA-binding</keyword>
<proteinExistence type="predicted"/>
<dbReference type="CDD" id="cd12148">
    <property type="entry name" value="fungal_TF_MHR"/>
    <property type="match status" value="1"/>
</dbReference>
<dbReference type="PANTHER" id="PTHR46910">
    <property type="entry name" value="TRANSCRIPTION FACTOR PDR1"/>
    <property type="match status" value="1"/>
</dbReference>
<gene>
    <name evidence="8" type="ORF">EV356DRAFT_293116</name>
</gene>
<dbReference type="SUPFAM" id="SSF57701">
    <property type="entry name" value="Zn2/Cys6 DNA-binding domain"/>
    <property type="match status" value="1"/>
</dbReference>
<comment type="subcellular location">
    <subcellularLocation>
        <location evidence="1">Nucleus</location>
    </subcellularLocation>
</comment>
<dbReference type="CDD" id="cd00067">
    <property type="entry name" value="GAL4"/>
    <property type="match status" value="1"/>
</dbReference>
<dbReference type="AlphaFoldDB" id="A0A6A6H1G2"/>
<dbReference type="Pfam" id="PF00172">
    <property type="entry name" value="Zn_clus"/>
    <property type="match status" value="1"/>
</dbReference>
<evidence type="ECO:0000259" key="7">
    <source>
        <dbReference type="PROSITE" id="PS50048"/>
    </source>
</evidence>
<dbReference type="GO" id="GO:0000981">
    <property type="term" value="F:DNA-binding transcription factor activity, RNA polymerase II-specific"/>
    <property type="evidence" value="ECO:0007669"/>
    <property type="project" value="InterPro"/>
</dbReference>
<feature type="domain" description="Zn(2)-C6 fungal-type" evidence="7">
    <location>
        <begin position="35"/>
        <end position="64"/>
    </location>
</feature>
<dbReference type="InterPro" id="IPR050987">
    <property type="entry name" value="AtrR-like"/>
</dbReference>
<dbReference type="SMART" id="SM00066">
    <property type="entry name" value="GAL4"/>
    <property type="match status" value="1"/>
</dbReference>
<sequence length="735" mass="82764">MPTSAPTQTSPNTNEEIRSSPSNINKRWRSRRRGACRMCKLKKIRCDGATPCSNCRRHDHECQYTLPKKRQALKKPAGSVSEKYPEVQFQIDEIRDSPTKALVDVSSVAELSPLSTLSSTGVANPLTNRPYNNLQAGTSVPNDDHMVPALPDKNENDGPWVLDIGQDNLQNISAPSQTADRSNVQDCNAFSWPLFTSETDWQLDFDMPFTAERNDLSTGASPNALTELDASHFYHQSAQCLDSTGSSAELIEYLSLNEKEMPMKNFLDPVPSINFSLKAIFSTQDRRLEGISRTKQDEIDRNFKSISLVDAQLLRADRSDRQCHDSQSTWYWNDAALMESCKAACFQQPLGISNFLTRSHLDACIKEARDRSQGGSMLTALIDSAMAFGYQACITASQRFISLEERAKALSYSKSALRSRGSVLHSPDTLLKLQTILAMTTVAEQIDETMYSELLTGAISCARSMKLENHDLMHSENSNSKDQDLARRSLWFLYFIEVPYSLRRGISPALDHDWIDQAPPQAGEATDWFRAQCLYATVLSSAAKMLYNQQALRQSLMEREQKLDVVYKLLENWKSRLPHPLQDIHKLDMRRTLDDLQIREMALTMFRQYHEAIFMIYFPWAGSQSAGRISEDYRRRSRELCVNSAQDVLAIAYQISSLDILDNKFLEMISVSFCITFLDGASSNNPSKSISYLGMGCGIFDRATNQGEVITPGPRSASDIDRLLIPLIFALSDWA</sequence>
<evidence type="ECO:0000256" key="6">
    <source>
        <dbReference type="SAM" id="MobiDB-lite"/>
    </source>
</evidence>
<dbReference type="GO" id="GO:0008270">
    <property type="term" value="F:zinc ion binding"/>
    <property type="evidence" value="ECO:0007669"/>
    <property type="project" value="InterPro"/>
</dbReference>
<evidence type="ECO:0000256" key="5">
    <source>
        <dbReference type="ARBA" id="ARBA00023242"/>
    </source>
</evidence>
<dbReference type="PROSITE" id="PS00463">
    <property type="entry name" value="ZN2_CY6_FUNGAL_1"/>
    <property type="match status" value="1"/>
</dbReference>
<evidence type="ECO:0000313" key="8">
    <source>
        <dbReference type="EMBL" id="KAF2231413.1"/>
    </source>
</evidence>
<dbReference type="GO" id="GO:0003677">
    <property type="term" value="F:DNA binding"/>
    <property type="evidence" value="ECO:0007669"/>
    <property type="project" value="UniProtKB-KW"/>
</dbReference>
<evidence type="ECO:0000256" key="1">
    <source>
        <dbReference type="ARBA" id="ARBA00004123"/>
    </source>
</evidence>
<keyword evidence="2" id="KW-0805">Transcription regulation</keyword>
<dbReference type="Gene3D" id="4.10.240.10">
    <property type="entry name" value="Zn(2)-C6 fungal-type DNA-binding domain"/>
    <property type="match status" value="1"/>
</dbReference>
<dbReference type="InterPro" id="IPR001138">
    <property type="entry name" value="Zn2Cys6_DnaBD"/>
</dbReference>